<dbReference type="CDD" id="cd00201">
    <property type="entry name" value="WW"/>
    <property type="match status" value="1"/>
</dbReference>
<dbReference type="InterPro" id="IPR036020">
    <property type="entry name" value="WW_dom_sf"/>
</dbReference>
<evidence type="ECO:0000313" key="3">
    <source>
        <dbReference type="EMBL" id="CAG8522197.1"/>
    </source>
</evidence>
<proteinExistence type="predicted"/>
<dbReference type="SMART" id="SM00456">
    <property type="entry name" value="WW"/>
    <property type="match status" value="1"/>
</dbReference>
<reference evidence="3" key="1">
    <citation type="submission" date="2021-06" db="EMBL/GenBank/DDBJ databases">
        <authorList>
            <person name="Kallberg Y."/>
            <person name="Tangrot J."/>
            <person name="Rosling A."/>
        </authorList>
    </citation>
    <scope>NUCLEOTIDE SEQUENCE</scope>
    <source>
        <strain evidence="3">MT106</strain>
    </source>
</reference>
<dbReference type="AlphaFoldDB" id="A0A9N9FBT1"/>
<dbReference type="PROSITE" id="PS01159">
    <property type="entry name" value="WW_DOMAIN_1"/>
    <property type="match status" value="1"/>
</dbReference>
<keyword evidence="4" id="KW-1185">Reference proteome</keyword>
<gene>
    <name evidence="3" type="ORF">AGERDE_LOCUS5295</name>
</gene>
<dbReference type="Gene3D" id="2.20.70.10">
    <property type="match status" value="1"/>
</dbReference>
<evidence type="ECO:0000256" key="1">
    <source>
        <dbReference type="SAM" id="Coils"/>
    </source>
</evidence>
<dbReference type="InterPro" id="IPR001202">
    <property type="entry name" value="WW_dom"/>
</dbReference>
<dbReference type="PROSITE" id="PS50020">
    <property type="entry name" value="WW_DOMAIN_2"/>
    <property type="match status" value="1"/>
</dbReference>
<accession>A0A9N9FBT1</accession>
<organism evidence="3 4">
    <name type="scientific">Ambispora gerdemannii</name>
    <dbReference type="NCBI Taxonomy" id="144530"/>
    <lineage>
        <taxon>Eukaryota</taxon>
        <taxon>Fungi</taxon>
        <taxon>Fungi incertae sedis</taxon>
        <taxon>Mucoromycota</taxon>
        <taxon>Glomeromycotina</taxon>
        <taxon>Glomeromycetes</taxon>
        <taxon>Archaeosporales</taxon>
        <taxon>Ambisporaceae</taxon>
        <taxon>Ambispora</taxon>
    </lineage>
</organism>
<comment type="caution">
    <text evidence="3">The sequence shown here is derived from an EMBL/GenBank/DDBJ whole genome shotgun (WGS) entry which is preliminary data.</text>
</comment>
<feature type="domain" description="WW" evidence="2">
    <location>
        <begin position="3"/>
        <end position="37"/>
    </location>
</feature>
<evidence type="ECO:0000259" key="2">
    <source>
        <dbReference type="PROSITE" id="PS50020"/>
    </source>
</evidence>
<dbReference type="Pfam" id="PF00397">
    <property type="entry name" value="WW"/>
    <property type="match status" value="1"/>
</dbReference>
<feature type="coiled-coil region" evidence="1">
    <location>
        <begin position="270"/>
        <end position="297"/>
    </location>
</feature>
<name>A0A9N9FBT1_9GLOM</name>
<protein>
    <submittedName>
        <fullName evidence="3">12016_t:CDS:1</fullName>
    </submittedName>
</protein>
<evidence type="ECO:0000313" key="4">
    <source>
        <dbReference type="Proteomes" id="UP000789831"/>
    </source>
</evidence>
<dbReference type="OrthoDB" id="10631338at2759"/>
<dbReference type="SUPFAM" id="SSF51045">
    <property type="entry name" value="WW domain"/>
    <property type="match status" value="1"/>
</dbReference>
<dbReference type="Proteomes" id="UP000789831">
    <property type="component" value="Unassembled WGS sequence"/>
</dbReference>
<sequence>MSEPLPPGWLECHDSNTGRNYYVFPETATTTWHDPRKTVPANNQNNSAAAPVNNYQNNSAAAPVNNYQNNSAAPVNNYQNNSAAAPVNNYRNSLAIAPVNNYQNSPTAAPVNNHNDSVTVPVNNYHNNSIVRTASTSSQPGTLTTATAAQYTNAQYINEPLVMSPIEPPNPYAQQPITQSYSLKKPDFKKIDKTAKKVAQSIGGMVGSFVTGAINPLSLIPRGNNDHNKNFGNVFQQQQMFAFMEQHQQAAMAAQMASFAVAQQEAQRILHETLTRIAVAEKREQELKQKIAQMEAGFNDTNVKTTDTREAKIDHPNDVKINDTREAKINQPYDVNIQEVKLNQPVNIPANIHDPNMNLSQKVQEFQVNQPLNNPEFHQQVKTPEFQVNQPANVPESEVNQPANVPESQVNQQMKTPGFQLNHPANVSEFQVKHPENTSEFQENQPENTSEYQVNYPISLPGFQLERVYEARQENIPKEINNQDVKEISTQLEHLQFSKEENNQVFKENHKHTQQNQAAYNQLHDQQIWLHEASASLMSDI</sequence>
<keyword evidence="1" id="KW-0175">Coiled coil</keyword>
<dbReference type="EMBL" id="CAJVPL010000697">
    <property type="protein sequence ID" value="CAG8522197.1"/>
    <property type="molecule type" value="Genomic_DNA"/>
</dbReference>